<organism evidence="1 2">
    <name type="scientific">Thanatephorus cucumeris (strain AG1-IA)</name>
    <name type="common">Rice sheath blight fungus</name>
    <name type="synonym">Rhizoctonia solani</name>
    <dbReference type="NCBI Taxonomy" id="983506"/>
    <lineage>
        <taxon>Eukaryota</taxon>
        <taxon>Fungi</taxon>
        <taxon>Dikarya</taxon>
        <taxon>Basidiomycota</taxon>
        <taxon>Agaricomycotina</taxon>
        <taxon>Agaricomycetes</taxon>
        <taxon>Cantharellales</taxon>
        <taxon>Ceratobasidiaceae</taxon>
        <taxon>Rhizoctonia</taxon>
        <taxon>Rhizoctonia solani AG-1</taxon>
    </lineage>
</organism>
<proteinExistence type="predicted"/>
<name>L8WM22_THACA</name>
<dbReference type="Proteomes" id="UP000011668">
    <property type="component" value="Unassembled WGS sequence"/>
</dbReference>
<dbReference type="HOGENOM" id="CLU_2741790_0_0_1"/>
<reference evidence="1 2" key="1">
    <citation type="journal article" date="2013" name="Nat. Commun.">
        <title>The evolution and pathogenic mechanisms of the rice sheath blight pathogen.</title>
        <authorList>
            <person name="Zheng A."/>
            <person name="Lin R."/>
            <person name="Xu L."/>
            <person name="Qin P."/>
            <person name="Tang C."/>
            <person name="Ai P."/>
            <person name="Zhang D."/>
            <person name="Liu Y."/>
            <person name="Sun Z."/>
            <person name="Feng H."/>
            <person name="Wang Y."/>
            <person name="Chen Y."/>
            <person name="Liang X."/>
            <person name="Fu R."/>
            <person name="Li Q."/>
            <person name="Zhang J."/>
            <person name="Yu X."/>
            <person name="Xie Z."/>
            <person name="Ding L."/>
            <person name="Guan P."/>
            <person name="Tang J."/>
            <person name="Liang Y."/>
            <person name="Wang S."/>
            <person name="Deng Q."/>
            <person name="Li S."/>
            <person name="Zhu J."/>
            <person name="Wang L."/>
            <person name="Liu H."/>
            <person name="Li P."/>
        </authorList>
    </citation>
    <scope>NUCLEOTIDE SEQUENCE [LARGE SCALE GENOMIC DNA]</scope>
    <source>
        <strain evidence="2">AG-1 IA</strain>
    </source>
</reference>
<dbReference type="AlphaFoldDB" id="L8WM22"/>
<comment type="caution">
    <text evidence="1">The sequence shown here is derived from an EMBL/GenBank/DDBJ whole genome shotgun (WGS) entry which is preliminary data.</text>
</comment>
<evidence type="ECO:0000313" key="1">
    <source>
        <dbReference type="EMBL" id="ELU37792.1"/>
    </source>
</evidence>
<protein>
    <submittedName>
        <fullName evidence="1">Uncharacterized protein</fullName>
    </submittedName>
</protein>
<keyword evidence="2" id="KW-1185">Reference proteome</keyword>
<accession>L8WM22</accession>
<evidence type="ECO:0000313" key="2">
    <source>
        <dbReference type="Proteomes" id="UP000011668"/>
    </source>
</evidence>
<dbReference type="EMBL" id="AFRT01002468">
    <property type="protein sequence ID" value="ELU37792.1"/>
    <property type="molecule type" value="Genomic_DNA"/>
</dbReference>
<sequence length="71" mass="8086">MCRLTTHSGVTANRYFTFDFIQFQLANTNITKSCPYNTRLRLTGLTPGSYIAKLHKQRARQSWGSSPTFSP</sequence>
<gene>
    <name evidence="1" type="ORF">AG1IA_08178</name>
</gene>